<dbReference type="Pfam" id="PF01683">
    <property type="entry name" value="EB"/>
    <property type="match status" value="1"/>
</dbReference>
<feature type="domain" description="BPTI/Kunitz inhibitor" evidence="1">
    <location>
        <begin position="324"/>
        <end position="383"/>
    </location>
</feature>
<dbReference type="InterPro" id="IPR002223">
    <property type="entry name" value="Kunitz_BPTI"/>
</dbReference>
<dbReference type="CDD" id="cd00109">
    <property type="entry name" value="Kunitz-type"/>
    <property type="match status" value="1"/>
</dbReference>
<protein>
    <submittedName>
        <fullName evidence="3">BPTI/Kunitz inhibitor domain-containing protein</fullName>
    </submittedName>
</protein>
<dbReference type="InterPro" id="IPR053014">
    <property type="entry name" value="Cuticle_assoc_divergent"/>
</dbReference>
<dbReference type="Proteomes" id="UP000050640">
    <property type="component" value="Unplaced"/>
</dbReference>
<sequence length="497" mass="56031">LNFNAGLAWTLTICRISNQCDQCRLLSAGQKCLKDERHEHLFCDIANNRISIHENSYLLCDTRKNALIVKYCAPGEHFVNGTCLDIHQRRKRQDIAGAGHAGDYCSFHADCLNGMFCLAGTCTCQSNYVAIHGYCYLKKNIGENGCQYSEQCNAAWPGARCEENKCECPSDVNGIPYVQARTHDGVVCILLSGEDGDPVPKCPLPEYDDDLLTMPISQLRNPAMTDPDDYDVHYRSLKILAGEHINPLQFCSSTSTDYNTFVANGGGACTYATEPYQPDNGIYIADVYDCIAVPLNNVKLAMKGIYNIHPQADGICCPNRAFTCIQPKHEAKSNVDESIGVRPRWWFNSVTGECEQFMWDPWDETEVQSPNNFKTREHCESYCRNTCKRGSPQYSVKRILNEEELITNCQTMGSCSSNFECKTIGRRELCCPTVASICSISGGRPFDTSRHTNYDPGYSMKRSEGYCNFSRMQINPFKEYFKKLVQNFHFLFYAIFG</sequence>
<evidence type="ECO:0000313" key="2">
    <source>
        <dbReference type="Proteomes" id="UP000050640"/>
    </source>
</evidence>
<dbReference type="AlphaFoldDB" id="A0A158Q817"/>
<dbReference type="GO" id="GO:0004867">
    <property type="term" value="F:serine-type endopeptidase inhibitor activity"/>
    <property type="evidence" value="ECO:0007669"/>
    <property type="project" value="InterPro"/>
</dbReference>
<evidence type="ECO:0000313" key="3">
    <source>
        <dbReference type="WBParaSite" id="EEL_0000614501-mRNA-1"/>
    </source>
</evidence>
<dbReference type="InterPro" id="IPR006149">
    <property type="entry name" value="EB_dom"/>
</dbReference>
<keyword evidence="2" id="KW-1185">Reference proteome</keyword>
<name>A0A158Q817_9BILA</name>
<dbReference type="STRING" id="1147741.A0A158Q817"/>
<dbReference type="PANTHER" id="PTHR46339">
    <property type="entry name" value="PROTEIN CBG15282-RELATED"/>
    <property type="match status" value="1"/>
</dbReference>
<accession>A0A158Q817</accession>
<dbReference type="InterPro" id="IPR036880">
    <property type="entry name" value="Kunitz_BPTI_sf"/>
</dbReference>
<dbReference type="SUPFAM" id="SSF57362">
    <property type="entry name" value="BPTI-like"/>
    <property type="match status" value="1"/>
</dbReference>
<organism evidence="2 3">
    <name type="scientific">Elaeophora elaphi</name>
    <dbReference type="NCBI Taxonomy" id="1147741"/>
    <lineage>
        <taxon>Eukaryota</taxon>
        <taxon>Metazoa</taxon>
        <taxon>Ecdysozoa</taxon>
        <taxon>Nematoda</taxon>
        <taxon>Chromadorea</taxon>
        <taxon>Rhabditida</taxon>
        <taxon>Spirurina</taxon>
        <taxon>Spiruromorpha</taxon>
        <taxon>Filarioidea</taxon>
        <taxon>Onchocercidae</taxon>
        <taxon>Elaeophora</taxon>
    </lineage>
</organism>
<dbReference type="Pfam" id="PF00014">
    <property type="entry name" value="Kunitz_BPTI"/>
    <property type="match status" value="1"/>
</dbReference>
<dbReference type="PANTHER" id="PTHR46339:SF7">
    <property type="entry name" value="BPTI_KUNITZ INHIBITOR DOMAIN-CONTAINING PROTEIN"/>
    <property type="match status" value="1"/>
</dbReference>
<reference evidence="3" key="1">
    <citation type="submission" date="2016-04" db="UniProtKB">
        <authorList>
            <consortium name="WormBaseParasite"/>
        </authorList>
    </citation>
    <scope>IDENTIFICATION</scope>
</reference>
<dbReference type="WBParaSite" id="EEL_0000614501-mRNA-1">
    <property type="protein sequence ID" value="EEL_0000614501-mRNA-1"/>
    <property type="gene ID" value="EEL_0000614501"/>
</dbReference>
<dbReference type="SMART" id="SM00131">
    <property type="entry name" value="KU"/>
    <property type="match status" value="1"/>
</dbReference>
<dbReference type="Gene3D" id="4.10.410.10">
    <property type="entry name" value="Pancreatic trypsin inhibitor Kunitz domain"/>
    <property type="match status" value="1"/>
</dbReference>
<proteinExistence type="predicted"/>
<dbReference type="PROSITE" id="PS50279">
    <property type="entry name" value="BPTI_KUNITZ_2"/>
    <property type="match status" value="1"/>
</dbReference>
<evidence type="ECO:0000259" key="1">
    <source>
        <dbReference type="PROSITE" id="PS50279"/>
    </source>
</evidence>